<feature type="compositionally biased region" description="Basic and acidic residues" evidence="1">
    <location>
        <begin position="1249"/>
        <end position="1272"/>
    </location>
</feature>
<feature type="compositionally biased region" description="Polar residues" evidence="1">
    <location>
        <begin position="1527"/>
        <end position="1542"/>
    </location>
</feature>
<feature type="region of interest" description="Disordered" evidence="1">
    <location>
        <begin position="1584"/>
        <end position="1614"/>
    </location>
</feature>
<feature type="compositionally biased region" description="Basic and acidic residues" evidence="1">
    <location>
        <begin position="1478"/>
        <end position="1487"/>
    </location>
</feature>
<organism evidence="2 3">
    <name type="scientific">Stichopus japonicus</name>
    <name type="common">Sea cucumber</name>
    <dbReference type="NCBI Taxonomy" id="307972"/>
    <lineage>
        <taxon>Eukaryota</taxon>
        <taxon>Metazoa</taxon>
        <taxon>Echinodermata</taxon>
        <taxon>Eleutherozoa</taxon>
        <taxon>Echinozoa</taxon>
        <taxon>Holothuroidea</taxon>
        <taxon>Aspidochirotacea</taxon>
        <taxon>Aspidochirotida</taxon>
        <taxon>Stichopodidae</taxon>
        <taxon>Apostichopus</taxon>
    </lineage>
</organism>
<feature type="region of interest" description="Disordered" evidence="1">
    <location>
        <begin position="1668"/>
        <end position="1731"/>
    </location>
</feature>
<feature type="compositionally biased region" description="Basic and acidic residues" evidence="1">
    <location>
        <begin position="1303"/>
        <end position="1315"/>
    </location>
</feature>
<feature type="compositionally biased region" description="Polar residues" evidence="1">
    <location>
        <begin position="1220"/>
        <end position="1230"/>
    </location>
</feature>
<feature type="compositionally biased region" description="Basic and acidic residues" evidence="1">
    <location>
        <begin position="1019"/>
        <end position="1029"/>
    </location>
</feature>
<feature type="region of interest" description="Disordered" evidence="1">
    <location>
        <begin position="425"/>
        <end position="473"/>
    </location>
</feature>
<feature type="region of interest" description="Disordered" evidence="1">
    <location>
        <begin position="1"/>
        <end position="71"/>
    </location>
</feature>
<keyword evidence="3" id="KW-1185">Reference proteome</keyword>
<feature type="region of interest" description="Disordered" evidence="1">
    <location>
        <begin position="921"/>
        <end position="952"/>
    </location>
</feature>
<feature type="compositionally biased region" description="Polar residues" evidence="1">
    <location>
        <begin position="1316"/>
        <end position="1330"/>
    </location>
</feature>
<evidence type="ECO:0000256" key="1">
    <source>
        <dbReference type="SAM" id="MobiDB-lite"/>
    </source>
</evidence>
<feature type="region of interest" description="Disordered" evidence="1">
    <location>
        <begin position="1013"/>
        <end position="1043"/>
    </location>
</feature>
<feature type="region of interest" description="Disordered" evidence="1">
    <location>
        <begin position="1519"/>
        <end position="1549"/>
    </location>
</feature>
<feature type="compositionally biased region" description="Basic and acidic residues" evidence="1">
    <location>
        <begin position="770"/>
        <end position="779"/>
    </location>
</feature>
<feature type="compositionally biased region" description="Basic and acidic residues" evidence="1">
    <location>
        <begin position="1686"/>
        <end position="1700"/>
    </location>
</feature>
<reference evidence="2 3" key="1">
    <citation type="journal article" date="2017" name="PLoS Biol.">
        <title>The sea cucumber genome provides insights into morphological evolution and visceral regeneration.</title>
        <authorList>
            <person name="Zhang X."/>
            <person name="Sun L."/>
            <person name="Yuan J."/>
            <person name="Sun Y."/>
            <person name="Gao Y."/>
            <person name="Zhang L."/>
            <person name="Li S."/>
            <person name="Dai H."/>
            <person name="Hamel J.F."/>
            <person name="Liu C."/>
            <person name="Yu Y."/>
            <person name="Liu S."/>
            <person name="Lin W."/>
            <person name="Guo K."/>
            <person name="Jin S."/>
            <person name="Xu P."/>
            <person name="Storey K.B."/>
            <person name="Huan P."/>
            <person name="Zhang T."/>
            <person name="Zhou Y."/>
            <person name="Zhang J."/>
            <person name="Lin C."/>
            <person name="Li X."/>
            <person name="Xing L."/>
            <person name="Huo D."/>
            <person name="Sun M."/>
            <person name="Wang L."/>
            <person name="Mercier A."/>
            <person name="Li F."/>
            <person name="Yang H."/>
            <person name="Xiang J."/>
        </authorList>
    </citation>
    <scope>NUCLEOTIDE SEQUENCE [LARGE SCALE GENOMIC DNA]</scope>
    <source>
        <strain evidence="2">Shaxun</strain>
        <tissue evidence="2">Muscle</tissue>
    </source>
</reference>
<feature type="compositionally biased region" description="Polar residues" evidence="1">
    <location>
        <begin position="630"/>
        <end position="639"/>
    </location>
</feature>
<feature type="region of interest" description="Disordered" evidence="1">
    <location>
        <begin position="750"/>
        <end position="793"/>
    </location>
</feature>
<proteinExistence type="predicted"/>
<feature type="compositionally biased region" description="Polar residues" evidence="1">
    <location>
        <begin position="750"/>
        <end position="766"/>
    </location>
</feature>
<feature type="region of interest" description="Disordered" evidence="1">
    <location>
        <begin position="1470"/>
        <end position="1502"/>
    </location>
</feature>
<sequence length="1731" mass="190959">MDVGEFSQSRNKKIKVPHRRLINRDQFAVSRKSQLQEKDKSKRRMHTASDLSKYSKRGDPDNLLGITDENTSNNDQQVSWKNIVKKVRLQQQLVCGEDDSLSTFGNPVPLFGQLGSFFGKSTPVGPFGLLEVSKESIANTVDKFDFGAIAEDTGNDLETEIKTHQSLEEDSRRINEKHAIKECERFLEDGVDETAIKSGQFETDFPNSRTDNHKDQTKNNICDGNDNHLFSESAIVASEQNFCEQTYDETGSGYAEDWNVSQHDKDLSKEYQEEYEAFANTETASDSSTLSKEFEVALHGNDGEVSGVSKVSNGEMDDRDNIQYEGDGGSIADPILKLIESVSAMEGDPVEVDVGMEVLPGYNQEKEDAEGEVVSVAESNLKDKTSHCTQNVNFLEDSSVSKEVHSVLSEDTHDVTPVCEEFGERNNISGTSENEGTEPYKDGSRTPENENINGEEENIVGVERSVVRNRDENDESRDVIALEVIEADSSTETNHSETKDACKDKAKQVKTDSIVNIEKRSDNGPKDVTETVTACDKDTPCDKDGPTEMTHSGSGAIEVEQVLSQAMVEKPKELNLTGMCNHKANPNNLPWTSNYDHVDKGIPEVDDEMILQASKPTACSDIYKANTPETHLRSLSSSIDEGGGRGVGDKDSEKEKDTNMAPVTQLTPTKGLFTTDQLSNIDLQAKKGVMVQLDSEKMWGTGVHGRSSDQNKNISLTPTETSAADLSIMNNLYAADTGNLQEKDTLLSESGTNAIEDQNVDSTKSGTGEGSKEGRDLHPVEQNLSESSGEDEDAALKCLPNKTTLSKDELEEIAVVALGELVTTSSSLSEIANISLGCTHSNTGLNQSSGEDQLSNSWSSMATPTFKSNTQAPMLNVSPQENQQVSELVQVVNDLFSSHPYAGMAENVNISALFSSSKDSGSLFDSLQKTPPSGSSAESRKLVTPPKIPSTSTPLVSVISPALLEDRMQTTDLNPSVMARLMESFPSDSGNSPGTSRTNIKYLINETKGDCVEDNDTALTREKSKRGEGSDGGSSSSGKEISMEAEMVPYIAMEVEVMNEGQSQDQERVFVPPLIVNDDTRDVGWSTCAESGDEVTHRPGSKNDKFDKGIAKKKSLKMGVPKSRVKSKKGDEKKGMQSNASRKIRQKPKKSAKARKSSKTVTKMSPGRLFTNISEEEEVKNAAEALTTLFSSDELERPTQIIQTAKIEQSLITMNDRVNRSSNTAHSDVSQKAVGDGLTGTSEPGENTDLNRKAAKVNKDVQREQSRNECKTKTGTLSVLNTDEEKNHLKKNKMKKKKKKKEKEKNRSKVKRETKINSASHLTDDNNSSEKAAIDDEGQAHILLKKSRFQKEGAVEQSKADTKLLLNAKKGKMKTQGVIDYLAVKSSQRDKGKASIFTKVMPSVLEPAKRPVELSKGQKQACSSSLSPVHVDKDVASHKLSKKDGEEIWKSSSIDDGTFEDVKEQRIALEENYLQRQTAEDCPRSDENNDDEDANCEDKIPPSPLQHLLFEVKLLKEASCSGEEQQENSSLPITYLQATQENSESEQLDGVIKKKCSVVEEPLQVRKTNSEEVEERIASLSEKLEEAIEASQDEAKSDNNNMEDTDTDQRPRVDDGCYEFFAGEEEKKILKESYSDPTDLARNKAANQLEDVVSPSLMRKYQQIRQISEKSRARRMKKFQQISQRKNREAEMVDEHEESHSVGTHLLSDDRQKSNETGMNILDKEDDEDEV</sequence>
<accession>A0A2G8JL98</accession>
<feature type="compositionally biased region" description="Basic and acidic residues" evidence="1">
    <location>
        <begin position="647"/>
        <end position="658"/>
    </location>
</feature>
<feature type="region of interest" description="Disordered" evidence="1">
    <location>
        <begin position="1090"/>
        <end position="1176"/>
    </location>
</feature>
<protein>
    <submittedName>
        <fullName evidence="2">Uncharacterized protein</fullName>
    </submittedName>
</protein>
<feature type="compositionally biased region" description="Basic and acidic residues" evidence="1">
    <location>
        <begin position="438"/>
        <end position="448"/>
    </location>
</feature>
<gene>
    <name evidence="2" type="ORF">BSL78_26662</name>
</gene>
<dbReference type="Proteomes" id="UP000230750">
    <property type="component" value="Unassembled WGS sequence"/>
</dbReference>
<feature type="compositionally biased region" description="Basic and acidic residues" evidence="1">
    <location>
        <begin position="1094"/>
        <end position="1110"/>
    </location>
</feature>
<feature type="region of interest" description="Disordered" evidence="1">
    <location>
        <begin position="1218"/>
        <end position="1334"/>
    </location>
</feature>
<evidence type="ECO:0000313" key="3">
    <source>
        <dbReference type="Proteomes" id="UP000230750"/>
    </source>
</evidence>
<feature type="region of interest" description="Disordered" evidence="1">
    <location>
        <begin position="630"/>
        <end position="659"/>
    </location>
</feature>
<comment type="caution">
    <text evidence="2">The sequence shown here is derived from an EMBL/GenBank/DDBJ whole genome shotgun (WGS) entry which is preliminary data.</text>
</comment>
<evidence type="ECO:0000313" key="2">
    <source>
        <dbReference type="EMBL" id="PIK36517.1"/>
    </source>
</evidence>
<feature type="region of interest" description="Disordered" evidence="1">
    <location>
        <begin position="201"/>
        <end position="220"/>
    </location>
</feature>
<feature type="compositionally biased region" description="Polar residues" evidence="1">
    <location>
        <begin position="928"/>
        <end position="937"/>
    </location>
</feature>
<feature type="compositionally biased region" description="Basic residues" evidence="1">
    <location>
        <begin position="10"/>
        <end position="21"/>
    </location>
</feature>
<name>A0A2G8JL98_STIJA</name>
<feature type="compositionally biased region" description="Basic residues" evidence="1">
    <location>
        <begin position="1288"/>
        <end position="1302"/>
    </location>
</feature>
<feature type="compositionally biased region" description="Basic residues" evidence="1">
    <location>
        <begin position="1142"/>
        <end position="1158"/>
    </location>
</feature>
<dbReference type="EMBL" id="MRZV01001664">
    <property type="protein sequence ID" value="PIK36517.1"/>
    <property type="molecule type" value="Genomic_DNA"/>
</dbReference>